<dbReference type="EMBL" id="ACKY01000008">
    <property type="protein sequence ID" value="EEV89747.1"/>
    <property type="molecule type" value="Genomic_DNA"/>
</dbReference>
<accession>C8N6I9</accession>
<gene>
    <name evidence="1" type="ORF">HMPREF0198_0115</name>
</gene>
<proteinExistence type="predicted"/>
<sequence length="42" mass="5090">MKRRMRFLEDRYKPATAITRIVPDKEPHSPEIRGTPRKILRE</sequence>
<dbReference type="AlphaFoldDB" id="C8N6I9"/>
<dbReference type="Proteomes" id="UP000004870">
    <property type="component" value="Unassembled WGS sequence"/>
</dbReference>
<comment type="caution">
    <text evidence="1">The sequence shown here is derived from an EMBL/GenBank/DDBJ whole genome shotgun (WGS) entry which is preliminary data.</text>
</comment>
<evidence type="ECO:0000313" key="1">
    <source>
        <dbReference type="EMBL" id="EEV89747.1"/>
    </source>
</evidence>
<protein>
    <submittedName>
        <fullName evidence="1">Uncharacterized protein</fullName>
    </submittedName>
</protein>
<keyword evidence="2" id="KW-1185">Reference proteome</keyword>
<dbReference type="HOGENOM" id="CLU_3248950_0_0_6"/>
<organism evidence="1 2">
    <name type="scientific">Cardiobacterium hominis (strain ATCC 15826 / DSM 8339 / NCTC 10426 / 6573)</name>
    <dbReference type="NCBI Taxonomy" id="638300"/>
    <lineage>
        <taxon>Bacteria</taxon>
        <taxon>Pseudomonadati</taxon>
        <taxon>Pseudomonadota</taxon>
        <taxon>Gammaproteobacteria</taxon>
        <taxon>Cardiobacteriales</taxon>
        <taxon>Cardiobacteriaceae</taxon>
        <taxon>Cardiobacterium</taxon>
    </lineage>
</organism>
<reference evidence="1 2" key="1">
    <citation type="submission" date="2009-08" db="EMBL/GenBank/DDBJ databases">
        <authorList>
            <person name="Qin X."/>
            <person name="Bachman B."/>
            <person name="Battles P."/>
            <person name="Bell A."/>
            <person name="Bess C."/>
            <person name="Bickham C."/>
            <person name="Chaboub L."/>
            <person name="Chen D."/>
            <person name="Coyle M."/>
            <person name="Deiros D.R."/>
            <person name="Dinh H."/>
            <person name="Forbes L."/>
            <person name="Fowler G."/>
            <person name="Francisco L."/>
            <person name="Fu Q."/>
            <person name="Gubbala S."/>
            <person name="Hale W."/>
            <person name="Han Y."/>
            <person name="Hemphill L."/>
            <person name="Highlander S.K."/>
            <person name="Hirani K."/>
            <person name="Hogues M."/>
            <person name="Jackson L."/>
            <person name="Jakkamsetti A."/>
            <person name="Javaid M."/>
            <person name="Jiang H."/>
            <person name="Korchina V."/>
            <person name="Kovar C."/>
            <person name="Lara F."/>
            <person name="Lee S."/>
            <person name="Mata R."/>
            <person name="Mathew T."/>
            <person name="Moen C."/>
            <person name="Morales K."/>
            <person name="Munidasa M."/>
            <person name="Nazareth L."/>
            <person name="Ngo R."/>
            <person name="Nguyen L."/>
            <person name="Okwuonu G."/>
            <person name="Ongeri F."/>
            <person name="Patil S."/>
            <person name="Petrosino J."/>
            <person name="Pham C."/>
            <person name="Pham P."/>
            <person name="Pu L.-L."/>
            <person name="Puazo M."/>
            <person name="Raj R."/>
            <person name="Reid J."/>
            <person name="Rouhana J."/>
            <person name="Saada N."/>
            <person name="Shang Y."/>
            <person name="Simmons D."/>
            <person name="Thornton R."/>
            <person name="Warren J."/>
            <person name="Weissenberger G."/>
            <person name="Zhang J."/>
            <person name="Zhang L."/>
            <person name="Zhou C."/>
            <person name="Zhu D."/>
            <person name="Muzny D."/>
            <person name="Worley K."/>
            <person name="Gibbs R."/>
        </authorList>
    </citation>
    <scope>NUCLEOTIDE SEQUENCE [LARGE SCALE GENOMIC DNA]</scope>
    <source>
        <strain evidence="2">ATCC 15826 / DSM 8339 / NCTC 10426 / 6573</strain>
    </source>
</reference>
<evidence type="ECO:0000313" key="2">
    <source>
        <dbReference type="Proteomes" id="UP000004870"/>
    </source>
</evidence>
<name>C8N6I9_CARH6</name>